<proteinExistence type="predicted"/>
<dbReference type="Proteomes" id="UP001057402">
    <property type="component" value="Chromosome 4"/>
</dbReference>
<evidence type="ECO:0000313" key="1">
    <source>
        <dbReference type="EMBL" id="KAI4372410.1"/>
    </source>
</evidence>
<evidence type="ECO:0000313" key="2">
    <source>
        <dbReference type="Proteomes" id="UP001057402"/>
    </source>
</evidence>
<gene>
    <name evidence="1" type="ORF">MLD38_010648</name>
</gene>
<accession>A0ACB9R126</accession>
<sequence length="234" mass="26822">MIMRYLAFLGEHANAERSIEQQVLESNPMLEAFGNAKTVRNNNSSHFGKFMEIQFDSHGRISGAAIRTYLLERSRNRTTSEEADSVRLDAIENEISDLEKALSNGGRIAFCHNDLQYGNIMMDEETKTLTIILTTIATPHVLDFGKYPDLEERRRFVHAYLSHSRETLSNDEVEKLLEDIEKYTLASLLFWGLWGIISEHINKIDLDYMEYARQRCSSITGSQGMHSWTPPLSL</sequence>
<keyword evidence="2" id="KW-1185">Reference proteome</keyword>
<organism evidence="1 2">
    <name type="scientific">Melastoma candidum</name>
    <dbReference type="NCBI Taxonomy" id="119954"/>
    <lineage>
        <taxon>Eukaryota</taxon>
        <taxon>Viridiplantae</taxon>
        <taxon>Streptophyta</taxon>
        <taxon>Embryophyta</taxon>
        <taxon>Tracheophyta</taxon>
        <taxon>Spermatophyta</taxon>
        <taxon>Magnoliopsida</taxon>
        <taxon>eudicotyledons</taxon>
        <taxon>Gunneridae</taxon>
        <taxon>Pentapetalae</taxon>
        <taxon>rosids</taxon>
        <taxon>malvids</taxon>
        <taxon>Myrtales</taxon>
        <taxon>Melastomataceae</taxon>
        <taxon>Melastomatoideae</taxon>
        <taxon>Melastomateae</taxon>
        <taxon>Melastoma</taxon>
    </lineage>
</organism>
<dbReference type="EMBL" id="CM042883">
    <property type="protein sequence ID" value="KAI4372410.1"/>
    <property type="molecule type" value="Genomic_DNA"/>
</dbReference>
<protein>
    <submittedName>
        <fullName evidence="1">Uncharacterized protein</fullName>
    </submittedName>
</protein>
<name>A0ACB9R126_9MYRT</name>
<reference evidence="2" key="1">
    <citation type="journal article" date="2023" name="Front. Plant Sci.">
        <title>Chromosomal-level genome assembly of Melastoma candidum provides insights into trichome evolution.</title>
        <authorList>
            <person name="Zhong Y."/>
            <person name="Wu W."/>
            <person name="Sun C."/>
            <person name="Zou P."/>
            <person name="Liu Y."/>
            <person name="Dai S."/>
            <person name="Zhou R."/>
        </authorList>
    </citation>
    <scope>NUCLEOTIDE SEQUENCE [LARGE SCALE GENOMIC DNA]</scope>
</reference>
<comment type="caution">
    <text evidence="1">The sequence shown here is derived from an EMBL/GenBank/DDBJ whole genome shotgun (WGS) entry which is preliminary data.</text>
</comment>